<gene>
    <name evidence="1" type="ORF">M9Y10_035325</name>
</gene>
<protein>
    <submittedName>
        <fullName evidence="1">Uncharacterized protein</fullName>
    </submittedName>
</protein>
<keyword evidence="2" id="KW-1185">Reference proteome</keyword>
<organism evidence="1 2">
    <name type="scientific">Tritrichomonas musculus</name>
    <dbReference type="NCBI Taxonomy" id="1915356"/>
    <lineage>
        <taxon>Eukaryota</taxon>
        <taxon>Metamonada</taxon>
        <taxon>Parabasalia</taxon>
        <taxon>Tritrichomonadida</taxon>
        <taxon>Tritrichomonadidae</taxon>
        <taxon>Tritrichomonas</taxon>
    </lineage>
</organism>
<evidence type="ECO:0000313" key="2">
    <source>
        <dbReference type="Proteomes" id="UP001470230"/>
    </source>
</evidence>
<reference evidence="1 2" key="1">
    <citation type="submission" date="2024-04" db="EMBL/GenBank/DDBJ databases">
        <title>Tritrichomonas musculus Genome.</title>
        <authorList>
            <person name="Alves-Ferreira E."/>
            <person name="Grigg M."/>
            <person name="Lorenzi H."/>
            <person name="Galac M."/>
        </authorList>
    </citation>
    <scope>NUCLEOTIDE SEQUENCE [LARGE SCALE GENOMIC DNA]</scope>
    <source>
        <strain evidence="1 2">EAF2021</strain>
    </source>
</reference>
<accession>A0ABR2KHY0</accession>
<sequence>MCKICTLNPLQNQFNFDILPIDIQDQARNIVAKLPIDDSIKISDKIRLVLKSDLYELIKSLPDKDICKFLKSSHSLFSLLKNQIRSPDPCSIGRPTKLLTESEQKIHQWLVDRAKNNDFPTKREFKGDLSEDNDQG</sequence>
<dbReference type="EMBL" id="JAPFFF010000005">
    <property type="protein sequence ID" value="KAK8890548.1"/>
    <property type="molecule type" value="Genomic_DNA"/>
</dbReference>
<evidence type="ECO:0000313" key="1">
    <source>
        <dbReference type="EMBL" id="KAK8890548.1"/>
    </source>
</evidence>
<dbReference type="Proteomes" id="UP001470230">
    <property type="component" value="Unassembled WGS sequence"/>
</dbReference>
<comment type="caution">
    <text evidence="1">The sequence shown here is derived from an EMBL/GenBank/DDBJ whole genome shotgun (WGS) entry which is preliminary data.</text>
</comment>
<proteinExistence type="predicted"/>
<name>A0ABR2KHY0_9EUKA</name>